<organism evidence="2 3">
    <name type="scientific">Xanthomonas pisi</name>
    <dbReference type="NCBI Taxonomy" id="56457"/>
    <lineage>
        <taxon>Bacteria</taxon>
        <taxon>Pseudomonadati</taxon>
        <taxon>Pseudomonadota</taxon>
        <taxon>Gammaproteobacteria</taxon>
        <taxon>Lysobacterales</taxon>
        <taxon>Lysobacteraceae</taxon>
        <taxon>Xanthomonas</taxon>
    </lineage>
</organism>
<evidence type="ECO:0000313" key="2">
    <source>
        <dbReference type="EMBL" id="PPU68100.1"/>
    </source>
</evidence>
<reference evidence="3" key="1">
    <citation type="submission" date="2016-08" db="EMBL/GenBank/DDBJ databases">
        <authorList>
            <person name="Merda D."/>
            <person name="Briand M."/>
            <person name="Taghouti G."/>
            <person name="Carrere S."/>
            <person name="Gouzy J."/>
            <person name="Portier P."/>
            <person name="Jacques M.-A."/>
            <person name="Fischer-Le Saux M."/>
        </authorList>
    </citation>
    <scope>NUCLEOTIDE SEQUENCE [LARGE SCALE GENOMIC DNA]</scope>
    <source>
        <strain evidence="3">CFBP4643</strain>
    </source>
</reference>
<name>A0A2S7D2R5_9XANT</name>
<dbReference type="Proteomes" id="UP000238191">
    <property type="component" value="Unassembled WGS sequence"/>
</dbReference>
<accession>A0A2S7D2R5</accession>
<evidence type="ECO:0000313" key="3">
    <source>
        <dbReference type="Proteomes" id="UP000238191"/>
    </source>
</evidence>
<keyword evidence="3" id="KW-1185">Reference proteome</keyword>
<dbReference type="EMBL" id="MDEI01000009">
    <property type="protein sequence ID" value="PPU68100.1"/>
    <property type="molecule type" value="Genomic_DNA"/>
</dbReference>
<comment type="caution">
    <text evidence="2">The sequence shown here is derived from an EMBL/GenBank/DDBJ whole genome shotgun (WGS) entry which is preliminary data.</text>
</comment>
<dbReference type="OrthoDB" id="6006340at2"/>
<gene>
    <name evidence="2" type="ORF">XpiCFBP4643_12140</name>
</gene>
<proteinExistence type="predicted"/>
<feature type="region of interest" description="Disordered" evidence="1">
    <location>
        <begin position="65"/>
        <end position="85"/>
    </location>
</feature>
<sequence length="85" mass="9094">MLCGTSLPDVMLPAGYRMTPWPGGQSGIHWHRELNLACVYGSMTADALCAALGAQWRGYLTTRRQQAAAGQGSERHDGCAETTLA</sequence>
<evidence type="ECO:0000256" key="1">
    <source>
        <dbReference type="SAM" id="MobiDB-lite"/>
    </source>
</evidence>
<dbReference type="AlphaFoldDB" id="A0A2S7D2R5"/>
<protein>
    <submittedName>
        <fullName evidence="2">Uncharacterized protein</fullName>
    </submittedName>
</protein>